<evidence type="ECO:0000313" key="1">
    <source>
        <dbReference type="EMBL" id="KZV96715.1"/>
    </source>
</evidence>
<gene>
    <name evidence="1" type="ORF">EXIGLDRAFT_408109</name>
</gene>
<dbReference type="EMBL" id="KV425939">
    <property type="protein sequence ID" value="KZV96715.1"/>
    <property type="molecule type" value="Genomic_DNA"/>
</dbReference>
<sequence>MRNHVISDKFDLMPSDFDHGIVRRVRGFLAFRDDSATAKWTHHATRRHAASLASIRASAAWPRHCITLPHSRSPILGTLFVDTFDSLCGYAERRIAHSIPPMRQILSSDGAYHSRALDSLSCSGLLAGLVLMLVTN</sequence>
<protein>
    <submittedName>
        <fullName evidence="1">Uncharacterized protein</fullName>
    </submittedName>
</protein>
<accession>A0A165KQY7</accession>
<keyword evidence="2" id="KW-1185">Reference proteome</keyword>
<evidence type="ECO:0000313" key="2">
    <source>
        <dbReference type="Proteomes" id="UP000077266"/>
    </source>
</evidence>
<proteinExistence type="predicted"/>
<reference evidence="1 2" key="1">
    <citation type="journal article" date="2016" name="Mol. Biol. Evol.">
        <title>Comparative Genomics of Early-Diverging Mushroom-Forming Fungi Provides Insights into the Origins of Lignocellulose Decay Capabilities.</title>
        <authorList>
            <person name="Nagy L.G."/>
            <person name="Riley R."/>
            <person name="Tritt A."/>
            <person name="Adam C."/>
            <person name="Daum C."/>
            <person name="Floudas D."/>
            <person name="Sun H."/>
            <person name="Yadav J.S."/>
            <person name="Pangilinan J."/>
            <person name="Larsson K.H."/>
            <person name="Matsuura K."/>
            <person name="Barry K."/>
            <person name="Labutti K."/>
            <person name="Kuo R."/>
            <person name="Ohm R.A."/>
            <person name="Bhattacharya S.S."/>
            <person name="Shirouzu T."/>
            <person name="Yoshinaga Y."/>
            <person name="Martin F.M."/>
            <person name="Grigoriev I.V."/>
            <person name="Hibbett D.S."/>
        </authorList>
    </citation>
    <scope>NUCLEOTIDE SEQUENCE [LARGE SCALE GENOMIC DNA]</scope>
    <source>
        <strain evidence="1 2">HHB12029</strain>
    </source>
</reference>
<organism evidence="1 2">
    <name type="scientific">Exidia glandulosa HHB12029</name>
    <dbReference type="NCBI Taxonomy" id="1314781"/>
    <lineage>
        <taxon>Eukaryota</taxon>
        <taxon>Fungi</taxon>
        <taxon>Dikarya</taxon>
        <taxon>Basidiomycota</taxon>
        <taxon>Agaricomycotina</taxon>
        <taxon>Agaricomycetes</taxon>
        <taxon>Auriculariales</taxon>
        <taxon>Exidiaceae</taxon>
        <taxon>Exidia</taxon>
    </lineage>
</organism>
<name>A0A165KQY7_EXIGL</name>
<dbReference type="AlphaFoldDB" id="A0A165KQY7"/>
<dbReference type="InParanoid" id="A0A165KQY7"/>
<dbReference type="Proteomes" id="UP000077266">
    <property type="component" value="Unassembled WGS sequence"/>
</dbReference>